<reference evidence="1 2" key="1">
    <citation type="submission" date="2016-10" db="EMBL/GenBank/DDBJ databases">
        <title>Reductive evolution of mitochondrial metabolism and differential evolution of invasion-related proteins in Cryptosporidium.</title>
        <authorList>
            <person name="Liu S."/>
            <person name="Roellig D.M."/>
            <person name="Guo Y."/>
            <person name="Li N."/>
            <person name="Frace M.A."/>
            <person name="Tang K."/>
            <person name="Zhang L."/>
            <person name="Feng Y."/>
            <person name="Xiao L."/>
        </authorList>
    </citation>
    <scope>NUCLEOTIDE SEQUENCE [LARGE SCALE GENOMIC DNA]</scope>
    <source>
        <strain evidence="1">39726</strain>
    </source>
</reference>
<dbReference type="OrthoDB" id="6329284at2759"/>
<dbReference type="VEuPathDB" id="CryptoDB:cubi_00281"/>
<sequence length="64" mass="7313">MNDLMSFGLHGFFKDIFVEHCFTKISLRIKRGKSKEFSHANILDVAGITGDISFIIVNKFGKEY</sequence>
<name>A0A1J4MKI9_9CRYT</name>
<dbReference type="InterPro" id="IPR029063">
    <property type="entry name" value="SAM-dependent_MTases_sf"/>
</dbReference>
<dbReference type="Proteomes" id="UP000186176">
    <property type="component" value="Unassembled WGS sequence"/>
</dbReference>
<evidence type="ECO:0000313" key="1">
    <source>
        <dbReference type="EMBL" id="OII74728.1"/>
    </source>
</evidence>
<dbReference type="RefSeq" id="XP_028875874.1">
    <property type="nucleotide sequence ID" value="XM_029017295.1"/>
</dbReference>
<proteinExistence type="predicted"/>
<organism evidence="1 2">
    <name type="scientific">Cryptosporidium ubiquitum</name>
    <dbReference type="NCBI Taxonomy" id="857276"/>
    <lineage>
        <taxon>Eukaryota</taxon>
        <taxon>Sar</taxon>
        <taxon>Alveolata</taxon>
        <taxon>Apicomplexa</taxon>
        <taxon>Conoidasida</taxon>
        <taxon>Coccidia</taxon>
        <taxon>Eucoccidiorida</taxon>
        <taxon>Eimeriorina</taxon>
        <taxon>Cryptosporidiidae</taxon>
        <taxon>Cryptosporidium</taxon>
    </lineage>
</organism>
<protein>
    <submittedName>
        <fullName evidence="1">Uncharacterized protein</fullName>
    </submittedName>
</protein>
<dbReference type="Pfam" id="PF01209">
    <property type="entry name" value="Ubie_methyltran"/>
    <property type="match status" value="1"/>
</dbReference>
<comment type="caution">
    <text evidence="1">The sequence shown here is derived from an EMBL/GenBank/DDBJ whole genome shotgun (WGS) entry which is preliminary data.</text>
</comment>
<keyword evidence="2" id="KW-1185">Reference proteome</keyword>
<gene>
    <name evidence="1" type="ORF">cubi_00281</name>
</gene>
<dbReference type="AlphaFoldDB" id="A0A1J4MKI9"/>
<accession>A0A1J4MKI9</accession>
<dbReference type="GeneID" id="39977074"/>
<evidence type="ECO:0000313" key="2">
    <source>
        <dbReference type="Proteomes" id="UP000186176"/>
    </source>
</evidence>
<dbReference type="EMBL" id="LRBP01000009">
    <property type="protein sequence ID" value="OII74728.1"/>
    <property type="molecule type" value="Genomic_DNA"/>
</dbReference>
<dbReference type="Gene3D" id="3.40.50.150">
    <property type="entry name" value="Vaccinia Virus protein VP39"/>
    <property type="match status" value="1"/>
</dbReference>